<keyword evidence="4 7" id="KW-0812">Transmembrane</keyword>
<evidence type="ECO:0000256" key="2">
    <source>
        <dbReference type="ARBA" id="ARBA00022448"/>
    </source>
</evidence>
<dbReference type="GO" id="GO:0005886">
    <property type="term" value="C:plasma membrane"/>
    <property type="evidence" value="ECO:0007669"/>
    <property type="project" value="UniProtKB-SubCell"/>
</dbReference>
<dbReference type="Proteomes" id="UP000076218">
    <property type="component" value="Unassembled WGS sequence"/>
</dbReference>
<evidence type="ECO:0000256" key="6">
    <source>
        <dbReference type="ARBA" id="ARBA00023136"/>
    </source>
</evidence>
<feature type="transmembrane region" description="Helical" evidence="7">
    <location>
        <begin position="41"/>
        <end position="60"/>
    </location>
</feature>
<accession>A0A154V2V2</accession>
<comment type="subcellular location">
    <subcellularLocation>
        <location evidence="1">Cell membrane</location>
        <topology evidence="1">Multi-pass membrane protein</topology>
    </subcellularLocation>
</comment>
<keyword evidence="6 7" id="KW-0472">Membrane</keyword>
<keyword evidence="2" id="KW-0813">Transport</keyword>
<gene>
    <name evidence="8" type="ORF">AWH51_06195</name>
</gene>
<dbReference type="SUPFAM" id="SSF103473">
    <property type="entry name" value="MFS general substrate transporter"/>
    <property type="match status" value="1"/>
</dbReference>
<proteinExistence type="predicted"/>
<evidence type="ECO:0000256" key="7">
    <source>
        <dbReference type="SAM" id="Phobius"/>
    </source>
</evidence>
<name>A0A154V2V2_9MICO</name>
<dbReference type="GO" id="GO:0022857">
    <property type="term" value="F:transmembrane transporter activity"/>
    <property type="evidence" value="ECO:0007669"/>
    <property type="project" value="InterPro"/>
</dbReference>
<dbReference type="PANTHER" id="PTHR23517:SF2">
    <property type="entry name" value="MULTIDRUG RESISTANCE PROTEIN MDTH"/>
    <property type="match status" value="1"/>
</dbReference>
<feature type="transmembrane region" description="Helical" evidence="7">
    <location>
        <begin position="138"/>
        <end position="159"/>
    </location>
</feature>
<evidence type="ECO:0008006" key="10">
    <source>
        <dbReference type="Google" id="ProtNLM"/>
    </source>
</evidence>
<feature type="transmembrane region" description="Helical" evidence="7">
    <location>
        <begin position="270"/>
        <end position="289"/>
    </location>
</feature>
<feature type="transmembrane region" description="Helical" evidence="7">
    <location>
        <begin position="365"/>
        <end position="384"/>
    </location>
</feature>
<dbReference type="EMBL" id="LQXA01000019">
    <property type="protein sequence ID" value="KZC95647.1"/>
    <property type="molecule type" value="Genomic_DNA"/>
</dbReference>
<feature type="transmembrane region" description="Helical" evidence="7">
    <location>
        <begin position="165"/>
        <end position="187"/>
    </location>
</feature>
<evidence type="ECO:0000256" key="1">
    <source>
        <dbReference type="ARBA" id="ARBA00004651"/>
    </source>
</evidence>
<keyword evidence="5 7" id="KW-1133">Transmembrane helix</keyword>
<dbReference type="RefSeq" id="WP_063070887.1">
    <property type="nucleotide sequence ID" value="NZ_LQXA01000019.1"/>
</dbReference>
<organism evidence="8 9">
    <name type="scientific">Clavibacter tessellarius</name>
    <dbReference type="NCBI Taxonomy" id="31965"/>
    <lineage>
        <taxon>Bacteria</taxon>
        <taxon>Bacillati</taxon>
        <taxon>Actinomycetota</taxon>
        <taxon>Actinomycetes</taxon>
        <taxon>Micrococcales</taxon>
        <taxon>Microbacteriaceae</taxon>
        <taxon>Clavibacter</taxon>
    </lineage>
</organism>
<dbReference type="Pfam" id="PF07690">
    <property type="entry name" value="MFS_1"/>
    <property type="match status" value="1"/>
</dbReference>
<feature type="transmembrane region" description="Helical" evidence="7">
    <location>
        <begin position="295"/>
        <end position="316"/>
    </location>
</feature>
<dbReference type="PANTHER" id="PTHR23517">
    <property type="entry name" value="RESISTANCE PROTEIN MDTM, PUTATIVE-RELATED-RELATED"/>
    <property type="match status" value="1"/>
</dbReference>
<dbReference type="InterPro" id="IPR011701">
    <property type="entry name" value="MFS"/>
</dbReference>
<feature type="transmembrane region" description="Helical" evidence="7">
    <location>
        <begin position="239"/>
        <end position="258"/>
    </location>
</feature>
<evidence type="ECO:0000256" key="4">
    <source>
        <dbReference type="ARBA" id="ARBA00022692"/>
    </source>
</evidence>
<dbReference type="AlphaFoldDB" id="A0A154V2V2"/>
<dbReference type="InterPro" id="IPR036259">
    <property type="entry name" value="MFS_trans_sf"/>
</dbReference>
<evidence type="ECO:0000313" key="9">
    <source>
        <dbReference type="Proteomes" id="UP000076218"/>
    </source>
</evidence>
<feature type="transmembrane region" description="Helical" evidence="7">
    <location>
        <begin position="72"/>
        <end position="92"/>
    </location>
</feature>
<evidence type="ECO:0000256" key="3">
    <source>
        <dbReference type="ARBA" id="ARBA00022475"/>
    </source>
</evidence>
<comment type="caution">
    <text evidence="8">The sequence shown here is derived from an EMBL/GenBank/DDBJ whole genome shotgun (WGS) entry which is preliminary data.</text>
</comment>
<evidence type="ECO:0000313" key="8">
    <source>
        <dbReference type="EMBL" id="KZC95647.1"/>
    </source>
</evidence>
<dbReference type="Gene3D" id="1.20.1250.20">
    <property type="entry name" value="MFS general substrate transporter like domains"/>
    <property type="match status" value="2"/>
</dbReference>
<reference evidence="8 9" key="1">
    <citation type="submission" date="2016-01" db="EMBL/GenBank/DDBJ databases">
        <title>Draft genome sequence of Clavibacter michiganensis subsp. tessellarius DOAB 609.</title>
        <authorList>
            <person name="Tambong J.T."/>
        </authorList>
    </citation>
    <scope>NUCLEOTIDE SEQUENCE [LARGE SCALE GENOMIC DNA]</scope>
    <source>
        <strain evidence="8 9">DOAB 609</strain>
    </source>
</reference>
<sequence>MTTATTHRPPARELGLYFATNVITRGVLAVLGLIAADGLGLGPTATAALVGTGVLSMRFGRLFVAPLSRCGSRATVVVGHALSGVGLLLLAAGERVAASAWVGVVILGVGYGAVVLAIKVDLVGRAEGTDDRLRILTWLSMALNLAAALGPSAAGLLLAGPGTGTALLVAAAAAFACAAVACWLPVAPIGPTERFRWSALRRAAEPDVAVALVSLVVAFAMYAQLASVLPLVVGSTIGVAWVGAVFAGNAVIVLAAQMPVARLSRRFPSLARQSGPLGTLLFATGFGVLAVSTHVAAIAACVVLVSLAECLVLPFVERDLAERLSSTGLAAVFTLTAAAMGVGETAGSVLGVHAALGTAGSLPRFMAGLAVVGVVAALVLASVIRHRTTPREGSSS</sequence>
<feature type="transmembrane region" description="Helical" evidence="7">
    <location>
        <begin position="328"/>
        <end position="353"/>
    </location>
</feature>
<keyword evidence="3" id="KW-1003">Cell membrane</keyword>
<dbReference type="InterPro" id="IPR050171">
    <property type="entry name" value="MFS_Transporters"/>
</dbReference>
<feature type="transmembrane region" description="Helical" evidence="7">
    <location>
        <begin position="14"/>
        <end position="35"/>
    </location>
</feature>
<evidence type="ECO:0000256" key="5">
    <source>
        <dbReference type="ARBA" id="ARBA00022989"/>
    </source>
</evidence>
<dbReference type="STRING" id="31965.AWH51_06195"/>
<feature type="transmembrane region" description="Helical" evidence="7">
    <location>
        <begin position="98"/>
        <end position="118"/>
    </location>
</feature>
<protein>
    <recommendedName>
        <fullName evidence="10">MFS transporter</fullName>
    </recommendedName>
</protein>
<feature type="transmembrane region" description="Helical" evidence="7">
    <location>
        <begin position="208"/>
        <end position="233"/>
    </location>
</feature>